<evidence type="ECO:0000313" key="3">
    <source>
        <dbReference type="EMBL" id="NVK77844.1"/>
    </source>
</evidence>
<evidence type="ECO:0000256" key="2">
    <source>
        <dbReference type="SAM" id="SignalP"/>
    </source>
</evidence>
<evidence type="ECO:0000313" key="4">
    <source>
        <dbReference type="Proteomes" id="UP000587462"/>
    </source>
</evidence>
<feature type="region of interest" description="Disordered" evidence="1">
    <location>
        <begin position="26"/>
        <end position="64"/>
    </location>
</feature>
<dbReference type="RefSeq" id="WP_171079626.1">
    <property type="nucleotide sequence ID" value="NZ_BNBU01000003.1"/>
</dbReference>
<dbReference type="AlphaFoldDB" id="A0A7Y7B2U3"/>
<feature type="compositionally biased region" description="Basic and acidic residues" evidence="1">
    <location>
        <begin position="55"/>
        <end position="64"/>
    </location>
</feature>
<keyword evidence="2" id="KW-0732">Signal</keyword>
<protein>
    <submittedName>
        <fullName evidence="3">Uncharacterized protein</fullName>
    </submittedName>
</protein>
<dbReference type="EMBL" id="JABBXF010000016">
    <property type="protein sequence ID" value="NVK77844.1"/>
    <property type="molecule type" value="Genomic_DNA"/>
</dbReference>
<proteinExistence type="predicted"/>
<keyword evidence="4" id="KW-1185">Reference proteome</keyword>
<accession>A0A7Y7B2U3</accession>
<comment type="caution">
    <text evidence="3">The sequence shown here is derived from an EMBL/GenBank/DDBJ whole genome shotgun (WGS) entry which is preliminary data.</text>
</comment>
<name>A0A7Y7B2U3_STRMO</name>
<reference evidence="3 4" key="1">
    <citation type="submission" date="2020-04" db="EMBL/GenBank/DDBJ databases">
        <title>Draft Genome Sequence of Streptomyces morookaense DSM 40503, an 8-azaguanine-producing strain.</title>
        <authorList>
            <person name="Qi J."/>
            <person name="Gao J.-M."/>
        </authorList>
    </citation>
    <scope>NUCLEOTIDE SEQUENCE [LARGE SCALE GENOMIC DNA]</scope>
    <source>
        <strain evidence="3 4">DSM 40503</strain>
    </source>
</reference>
<organism evidence="3 4">
    <name type="scientific">Streptomyces morookaense</name>
    <name type="common">Streptoverticillium morookaense</name>
    <dbReference type="NCBI Taxonomy" id="1970"/>
    <lineage>
        <taxon>Bacteria</taxon>
        <taxon>Bacillati</taxon>
        <taxon>Actinomycetota</taxon>
        <taxon>Actinomycetes</taxon>
        <taxon>Kitasatosporales</taxon>
        <taxon>Streptomycetaceae</taxon>
        <taxon>Streptomyces</taxon>
    </lineage>
</organism>
<dbReference type="Proteomes" id="UP000587462">
    <property type="component" value="Unassembled WGS sequence"/>
</dbReference>
<evidence type="ECO:0000256" key="1">
    <source>
        <dbReference type="SAM" id="MobiDB-lite"/>
    </source>
</evidence>
<sequence>MNPPKLPKKSALAVLTVALLAVAAPTASASSPRTAADLPHKIVITDQAGPRGGGHRTEDSSWGG</sequence>
<feature type="chain" id="PRO_5031022284" evidence="2">
    <location>
        <begin position="30"/>
        <end position="64"/>
    </location>
</feature>
<gene>
    <name evidence="3" type="ORF">HG542_09215</name>
</gene>
<feature type="signal peptide" evidence="2">
    <location>
        <begin position="1"/>
        <end position="29"/>
    </location>
</feature>
<feature type="compositionally biased region" description="Low complexity" evidence="1">
    <location>
        <begin position="26"/>
        <end position="36"/>
    </location>
</feature>